<evidence type="ECO:0000313" key="3">
    <source>
        <dbReference type="Proteomes" id="UP000183015"/>
    </source>
</evidence>
<keyword evidence="1" id="KW-1133">Transmembrane helix</keyword>
<feature type="transmembrane region" description="Helical" evidence="1">
    <location>
        <begin position="366"/>
        <end position="388"/>
    </location>
</feature>
<dbReference type="eggNOG" id="COG1994">
    <property type="taxonomic scope" value="Bacteria"/>
</dbReference>
<organism evidence="2 3">
    <name type="scientific">Streptacidiphilus jiangxiensis</name>
    <dbReference type="NCBI Taxonomy" id="235985"/>
    <lineage>
        <taxon>Bacteria</taxon>
        <taxon>Bacillati</taxon>
        <taxon>Actinomycetota</taxon>
        <taxon>Actinomycetes</taxon>
        <taxon>Kitasatosporales</taxon>
        <taxon>Streptomycetaceae</taxon>
        <taxon>Streptacidiphilus</taxon>
    </lineage>
</organism>
<keyword evidence="3" id="KW-1185">Reference proteome</keyword>
<keyword evidence="1" id="KW-0812">Transmembrane</keyword>
<sequence length="409" mass="45147">MDGSAVDLDQPLRLYPLTFLEEGEEVTVGRADIDSYGLFPADGAALLRRLEEGVSPNEAARWYEQQYGESVDMLEFLEVLEEFELLVPEGEQVAEAPVIRWRRLAQAVFSWPAWCLYAAVTLAGIVVMSTDAHVTPQYQNLFFTTSSLVALTAGNVLGQLPWILLHEGAHALAGRRLGLNSTLRIGRRFYYLVFLTSLDGLVAVPRRKRYLPMLSGMGVDVVVVCGLSLAAAPLVTHTGAAGLTGRFLLAMAFGTLMRLAWQFYFFLRTDLYFLATTVLGCNDLQTVSRQLLQNRVRTLLGRREGLVDPESWTPRDRSVARWYVWLMVGGYTLLTVLAFTVMLPAAIRITELALHKLVRDTSVLNVTDVCVFLVLNFGELALAGYLAARGRRRRGADQAAASGAAPASV</sequence>
<gene>
    <name evidence="2" type="ORF">SAMN05414137_102588</name>
</gene>
<protein>
    <recommendedName>
        <fullName evidence="4">Peptide zinc metalloprotease protein</fullName>
    </recommendedName>
</protein>
<evidence type="ECO:0000256" key="1">
    <source>
        <dbReference type="SAM" id="Phobius"/>
    </source>
</evidence>
<feature type="transmembrane region" description="Helical" evidence="1">
    <location>
        <begin position="111"/>
        <end position="129"/>
    </location>
</feature>
<proteinExistence type="predicted"/>
<feature type="transmembrane region" description="Helical" evidence="1">
    <location>
        <begin position="247"/>
        <end position="267"/>
    </location>
</feature>
<feature type="transmembrane region" description="Helical" evidence="1">
    <location>
        <begin position="216"/>
        <end position="235"/>
    </location>
</feature>
<evidence type="ECO:0008006" key="4">
    <source>
        <dbReference type="Google" id="ProtNLM"/>
    </source>
</evidence>
<dbReference type="Proteomes" id="UP000183015">
    <property type="component" value="Unassembled WGS sequence"/>
</dbReference>
<dbReference type="EMBL" id="FOAZ01000002">
    <property type="protein sequence ID" value="SEK59863.1"/>
    <property type="molecule type" value="Genomic_DNA"/>
</dbReference>
<feature type="transmembrane region" description="Helical" evidence="1">
    <location>
        <begin position="322"/>
        <end position="346"/>
    </location>
</feature>
<keyword evidence="1" id="KW-0472">Membrane</keyword>
<dbReference type="STRING" id="235985.SAMN05414137_102588"/>
<evidence type="ECO:0000313" key="2">
    <source>
        <dbReference type="EMBL" id="SEK59863.1"/>
    </source>
</evidence>
<feature type="transmembrane region" description="Helical" evidence="1">
    <location>
        <begin position="141"/>
        <end position="165"/>
    </location>
</feature>
<name>A0A1H7IBD4_STRJI</name>
<reference evidence="3" key="1">
    <citation type="submission" date="2016-10" db="EMBL/GenBank/DDBJ databases">
        <authorList>
            <person name="Varghese N."/>
        </authorList>
    </citation>
    <scope>NUCLEOTIDE SEQUENCE [LARGE SCALE GENOMIC DNA]</scope>
    <source>
        <strain evidence="3">DSM 45096 / BCRC 16803 / CGMCC 4.1857 / CIP 109030 / JCM 12277 / KCTC 19219 / NBRC 100920 / 33214</strain>
    </source>
</reference>
<dbReference type="AlphaFoldDB" id="A0A1H7IBD4"/>
<accession>A0A1H7IBD4</accession>